<protein>
    <submittedName>
        <fullName evidence="1">Uncharacterized protein</fullName>
    </submittedName>
</protein>
<accession>A0A2P2Q8A6</accession>
<dbReference type="AlphaFoldDB" id="A0A2P2Q8A6"/>
<reference evidence="1" key="1">
    <citation type="submission" date="2018-02" db="EMBL/GenBank/DDBJ databases">
        <title>Rhizophora mucronata_Transcriptome.</title>
        <authorList>
            <person name="Meera S.P."/>
            <person name="Sreeshan A."/>
            <person name="Augustine A."/>
        </authorList>
    </citation>
    <scope>NUCLEOTIDE SEQUENCE</scope>
    <source>
        <tissue evidence="1">Leaf</tissue>
    </source>
</reference>
<name>A0A2P2Q8A6_RHIMU</name>
<evidence type="ECO:0000313" key="1">
    <source>
        <dbReference type="EMBL" id="MBX63184.1"/>
    </source>
</evidence>
<organism evidence="1">
    <name type="scientific">Rhizophora mucronata</name>
    <name type="common">Asiatic mangrove</name>
    <dbReference type="NCBI Taxonomy" id="61149"/>
    <lineage>
        <taxon>Eukaryota</taxon>
        <taxon>Viridiplantae</taxon>
        <taxon>Streptophyta</taxon>
        <taxon>Embryophyta</taxon>
        <taxon>Tracheophyta</taxon>
        <taxon>Spermatophyta</taxon>
        <taxon>Magnoliopsida</taxon>
        <taxon>eudicotyledons</taxon>
        <taxon>Gunneridae</taxon>
        <taxon>Pentapetalae</taxon>
        <taxon>rosids</taxon>
        <taxon>fabids</taxon>
        <taxon>Malpighiales</taxon>
        <taxon>Rhizophoraceae</taxon>
        <taxon>Rhizophora</taxon>
    </lineage>
</organism>
<sequence>MSAIFCMCMAERCFTSVLHYLYDGFFHTV</sequence>
<proteinExistence type="predicted"/>
<dbReference type="EMBL" id="GGEC01082700">
    <property type="protein sequence ID" value="MBX63184.1"/>
    <property type="molecule type" value="Transcribed_RNA"/>
</dbReference>